<feature type="chain" id="PRO_5002260869" evidence="2">
    <location>
        <begin position="28"/>
        <end position="117"/>
    </location>
</feature>
<feature type="compositionally biased region" description="Low complexity" evidence="1">
    <location>
        <begin position="62"/>
        <end position="80"/>
    </location>
</feature>
<name>A0A0D3EMY4_9ORYZ</name>
<reference evidence="3" key="1">
    <citation type="journal article" date="2009" name="Rice">
        <title>De Novo Next Generation Sequencing of Plant Genomes.</title>
        <authorList>
            <person name="Rounsley S."/>
            <person name="Marri P.R."/>
            <person name="Yu Y."/>
            <person name="He R."/>
            <person name="Sisneros N."/>
            <person name="Goicoechea J.L."/>
            <person name="Lee S.J."/>
            <person name="Angelova A."/>
            <person name="Kudrna D."/>
            <person name="Luo M."/>
            <person name="Affourtit J."/>
            <person name="Desany B."/>
            <person name="Knight J."/>
            <person name="Niazi F."/>
            <person name="Egholm M."/>
            <person name="Wing R.A."/>
        </authorList>
    </citation>
    <scope>NUCLEOTIDE SEQUENCE [LARGE SCALE GENOMIC DNA]</scope>
    <source>
        <strain evidence="3">cv. IRGC 105608</strain>
    </source>
</reference>
<keyword evidence="4" id="KW-1185">Reference proteome</keyword>
<proteinExistence type="predicted"/>
<organism evidence="3">
    <name type="scientific">Oryza barthii</name>
    <dbReference type="NCBI Taxonomy" id="65489"/>
    <lineage>
        <taxon>Eukaryota</taxon>
        <taxon>Viridiplantae</taxon>
        <taxon>Streptophyta</taxon>
        <taxon>Embryophyta</taxon>
        <taxon>Tracheophyta</taxon>
        <taxon>Spermatophyta</taxon>
        <taxon>Magnoliopsida</taxon>
        <taxon>Liliopsida</taxon>
        <taxon>Poales</taxon>
        <taxon>Poaceae</taxon>
        <taxon>BOP clade</taxon>
        <taxon>Oryzoideae</taxon>
        <taxon>Oryzeae</taxon>
        <taxon>Oryzinae</taxon>
        <taxon>Oryza</taxon>
    </lineage>
</organism>
<sequence length="117" mass="11649">MAARSLAVPLLLTLCLLAAHLLTVACARHHPPSPPETEGFDVVDTSPTNDGPSPASGHGNHPSAAVVIPAGGASPGGVSSTESRARGGFISHDMSPCHCRGGGVPVTDAAQHGGRHP</sequence>
<evidence type="ECO:0000313" key="4">
    <source>
        <dbReference type="Proteomes" id="UP000026960"/>
    </source>
</evidence>
<feature type="region of interest" description="Disordered" evidence="1">
    <location>
        <begin position="28"/>
        <end position="117"/>
    </location>
</feature>
<dbReference type="EnsemblPlants" id="OBART01G12750.1">
    <property type="protein sequence ID" value="OBART01G12750.1"/>
    <property type="gene ID" value="OBART01G12750"/>
</dbReference>
<dbReference type="AlphaFoldDB" id="A0A0D3EMY4"/>
<evidence type="ECO:0000256" key="1">
    <source>
        <dbReference type="SAM" id="MobiDB-lite"/>
    </source>
</evidence>
<dbReference type="HOGENOM" id="CLU_168566_0_0_1"/>
<reference evidence="3" key="2">
    <citation type="submission" date="2015-03" db="UniProtKB">
        <authorList>
            <consortium name="EnsemblPlants"/>
        </authorList>
    </citation>
    <scope>IDENTIFICATION</scope>
</reference>
<dbReference type="Proteomes" id="UP000026960">
    <property type="component" value="Chromosome 1"/>
</dbReference>
<dbReference type="PROSITE" id="PS51257">
    <property type="entry name" value="PROKAR_LIPOPROTEIN"/>
    <property type="match status" value="1"/>
</dbReference>
<feature type="signal peptide" evidence="2">
    <location>
        <begin position="1"/>
        <end position="27"/>
    </location>
</feature>
<evidence type="ECO:0000313" key="3">
    <source>
        <dbReference type="EnsemblPlants" id="OBART01G12750.1"/>
    </source>
</evidence>
<protein>
    <submittedName>
        <fullName evidence="3">Uncharacterized protein</fullName>
    </submittedName>
</protein>
<accession>A0A0D3EMY4</accession>
<dbReference type="Gramene" id="OBART01G12750.1">
    <property type="protein sequence ID" value="OBART01G12750.1"/>
    <property type="gene ID" value="OBART01G12750"/>
</dbReference>
<evidence type="ECO:0000256" key="2">
    <source>
        <dbReference type="SAM" id="SignalP"/>
    </source>
</evidence>
<dbReference type="PaxDb" id="65489-OBART01G12750.1"/>
<keyword evidence="2" id="KW-0732">Signal</keyword>